<sequence>MSKRFKTYRAKSSLWDDSPTEGMIELCAPKDQTIKEDEPVVEPIALQVDPIISVTVGHFPKLVQQLAILPLYPTDSKVTSPRYPLLPNIPSCQLSQEEVNRRRSNTFKPSFEVKDNNPDVPSLLRAKYQIFYGDLMQRLKVDFTVLDYNYTRLDRYIQRLIEERIQVFNLLPNEIPRLDEKEYPLALEFFLQFDVNMFYMKTCSFRYARPRSLSEGVFCVQMPEARYELAECGNCGLCYPQYDMTHRANKHIVEFSQTHKHTFLNGYETILNCSATCHTQNIIYALRCVCGEVDYIGATSESLHDRLFRHRENANRILHEFLLGQENILRDLPRGKTNDIKRKDRMKLYQHLTRCLHAIQIFLDANPQYWRFVPMTIDEAETPEQQTIPSPQLSDELDLNRRSKKDCQMCIQAVPRPPSGFTFSNRQIVRQAEYFHKKRDKTLPNCDIDLYHATIVAVLPESCSNMFRDVIESLFITYAETTLNTIGNVLNEQQQRYPYYPLNDPWSTRSNDWCNGLARRPWPTTNPS</sequence>
<keyword evidence="3" id="KW-1185">Reference proteome</keyword>
<dbReference type="OrthoDB" id="9997648at2759"/>
<dbReference type="Proteomes" id="UP000663828">
    <property type="component" value="Unassembled WGS sequence"/>
</dbReference>
<proteinExistence type="predicted"/>
<comment type="caution">
    <text evidence="2">The sequence shown here is derived from an EMBL/GenBank/DDBJ whole genome shotgun (WGS) entry which is preliminary data.</text>
</comment>
<organism evidence="2 3">
    <name type="scientific">Adineta ricciae</name>
    <name type="common">Rotifer</name>
    <dbReference type="NCBI Taxonomy" id="249248"/>
    <lineage>
        <taxon>Eukaryota</taxon>
        <taxon>Metazoa</taxon>
        <taxon>Spiralia</taxon>
        <taxon>Gnathifera</taxon>
        <taxon>Rotifera</taxon>
        <taxon>Eurotatoria</taxon>
        <taxon>Bdelloidea</taxon>
        <taxon>Adinetida</taxon>
        <taxon>Adinetidae</taxon>
        <taxon>Adineta</taxon>
    </lineage>
</organism>
<gene>
    <name evidence="1" type="ORF">EDS130_LOCUS44460</name>
    <name evidence="2" type="ORF">XAT740_LOCUS44149</name>
</gene>
<evidence type="ECO:0000313" key="2">
    <source>
        <dbReference type="EMBL" id="CAF1567458.1"/>
    </source>
</evidence>
<evidence type="ECO:0000313" key="1">
    <source>
        <dbReference type="EMBL" id="CAF1529537.1"/>
    </source>
</evidence>
<evidence type="ECO:0000313" key="3">
    <source>
        <dbReference type="Proteomes" id="UP000663828"/>
    </source>
</evidence>
<dbReference type="Proteomes" id="UP000663852">
    <property type="component" value="Unassembled WGS sequence"/>
</dbReference>
<dbReference type="EMBL" id="CAJNOR010005554">
    <property type="protein sequence ID" value="CAF1567458.1"/>
    <property type="molecule type" value="Genomic_DNA"/>
</dbReference>
<dbReference type="EMBL" id="CAJNOJ010000860">
    <property type="protein sequence ID" value="CAF1529537.1"/>
    <property type="molecule type" value="Genomic_DNA"/>
</dbReference>
<name>A0A815Y983_ADIRI</name>
<accession>A0A815Y983</accession>
<reference evidence="2" key="1">
    <citation type="submission" date="2021-02" db="EMBL/GenBank/DDBJ databases">
        <authorList>
            <person name="Nowell W R."/>
        </authorList>
    </citation>
    <scope>NUCLEOTIDE SEQUENCE</scope>
</reference>
<dbReference type="AlphaFoldDB" id="A0A815Y983"/>
<protein>
    <submittedName>
        <fullName evidence="2">Uncharacterized protein</fullName>
    </submittedName>
</protein>